<comment type="cofactor">
    <cofactor evidence="1">
        <name>Mg(2+)</name>
        <dbReference type="ChEBI" id="CHEBI:18420"/>
    </cofactor>
</comment>
<organism evidence="4 5">
    <name type="scientific">Thermotalea metallivorans</name>
    <dbReference type="NCBI Taxonomy" id="520762"/>
    <lineage>
        <taxon>Bacteria</taxon>
        <taxon>Bacillati</taxon>
        <taxon>Bacillota</taxon>
        <taxon>Clostridia</taxon>
        <taxon>Peptostreptococcales</taxon>
        <taxon>Thermotaleaceae</taxon>
        <taxon>Thermotalea</taxon>
    </lineage>
</organism>
<dbReference type="STRING" id="520762.AN619_08140"/>
<evidence type="ECO:0000313" key="5">
    <source>
        <dbReference type="Proteomes" id="UP000070456"/>
    </source>
</evidence>
<keyword evidence="5" id="KW-1185">Reference proteome</keyword>
<dbReference type="PANTHER" id="PTHR11839">
    <property type="entry name" value="UDP/ADP-SUGAR PYROPHOSPHATASE"/>
    <property type="match status" value="1"/>
</dbReference>
<dbReference type="FunFam" id="3.90.79.10:FF:000024">
    <property type="entry name" value="ADP-ribose pyrophosphatase"/>
    <property type="match status" value="1"/>
</dbReference>
<dbReference type="Pfam" id="PF00293">
    <property type="entry name" value="NUDIX"/>
    <property type="match status" value="1"/>
</dbReference>
<reference evidence="4 5" key="1">
    <citation type="submission" date="2015-12" db="EMBL/GenBank/DDBJ databases">
        <title>Draft genome sequence of the thermoanaerobe Thermotalea metallivorans, an isolate from the runoff channel of the Great Artesian Basin, Australia.</title>
        <authorList>
            <person name="Patel B.K."/>
        </authorList>
    </citation>
    <scope>NUCLEOTIDE SEQUENCE [LARGE SCALE GENOMIC DNA]</scope>
    <source>
        <strain evidence="4 5">B2-1</strain>
    </source>
</reference>
<dbReference type="EC" id="3.-.-.-" evidence="4"/>
<dbReference type="PROSITE" id="PS00893">
    <property type="entry name" value="NUDIX_BOX"/>
    <property type="match status" value="1"/>
</dbReference>
<proteinExistence type="predicted"/>
<dbReference type="GO" id="GO:0019693">
    <property type="term" value="P:ribose phosphate metabolic process"/>
    <property type="evidence" value="ECO:0007669"/>
    <property type="project" value="TreeGrafter"/>
</dbReference>
<dbReference type="Gene3D" id="3.90.79.10">
    <property type="entry name" value="Nucleoside Triphosphate Pyrophosphohydrolase"/>
    <property type="match status" value="1"/>
</dbReference>
<dbReference type="CDD" id="cd03424">
    <property type="entry name" value="NUDIX_ADPRase_Nudt5_UGPPase_Nudt14"/>
    <property type="match status" value="1"/>
</dbReference>
<feature type="domain" description="Nudix hydrolase" evidence="3">
    <location>
        <begin position="39"/>
        <end position="168"/>
    </location>
</feature>
<evidence type="ECO:0000259" key="3">
    <source>
        <dbReference type="PROSITE" id="PS51462"/>
    </source>
</evidence>
<dbReference type="AlphaFoldDB" id="A0A140L8E7"/>
<sequence length="184" mass="20783">MIIRENTINSKRIYEGRMISLRVDTVELPDKKYSTREIVEHPGAAVVVPMTDDGKIIMVKQFRKAVEDSLLEVPAGKLDKGENPAICAHRELQEETGYVSANMQYLFSFYSSPGFSNEIMHLFIATDLTQGEAHPDEDEYIEIVSYELGQLIEMIFQGKIKDSKSIIAIFAASQYLGHNHLGQQ</sequence>
<evidence type="ECO:0000313" key="4">
    <source>
        <dbReference type="EMBL" id="KXG76822.1"/>
    </source>
</evidence>
<keyword evidence="2 4" id="KW-0378">Hydrolase</keyword>
<dbReference type="InterPro" id="IPR020084">
    <property type="entry name" value="NUDIX_hydrolase_CS"/>
</dbReference>
<dbReference type="GO" id="GO:0005829">
    <property type="term" value="C:cytosol"/>
    <property type="evidence" value="ECO:0007669"/>
    <property type="project" value="TreeGrafter"/>
</dbReference>
<dbReference type="PANTHER" id="PTHR11839:SF18">
    <property type="entry name" value="NUDIX HYDROLASE DOMAIN-CONTAINING PROTEIN"/>
    <property type="match status" value="1"/>
</dbReference>
<dbReference type="RefSeq" id="WP_068555188.1">
    <property type="nucleotide sequence ID" value="NZ_LOEE01000021.1"/>
</dbReference>
<dbReference type="PROSITE" id="PS51462">
    <property type="entry name" value="NUDIX"/>
    <property type="match status" value="1"/>
</dbReference>
<accession>A0A140L8E7</accession>
<name>A0A140L8E7_9FIRM</name>
<gene>
    <name evidence="4" type="primary">act</name>
    <name evidence="4" type="ORF">AN619_08140</name>
</gene>
<dbReference type="SUPFAM" id="SSF55811">
    <property type="entry name" value="Nudix"/>
    <property type="match status" value="1"/>
</dbReference>
<protein>
    <submittedName>
        <fullName evidence="4">Methanol dehydrogenase activator</fullName>
        <ecNumber evidence="4">3.-.-.-</ecNumber>
    </submittedName>
</protein>
<dbReference type="InterPro" id="IPR000086">
    <property type="entry name" value="NUDIX_hydrolase_dom"/>
</dbReference>
<evidence type="ECO:0000256" key="1">
    <source>
        <dbReference type="ARBA" id="ARBA00001946"/>
    </source>
</evidence>
<dbReference type="InterPro" id="IPR015797">
    <property type="entry name" value="NUDIX_hydrolase-like_dom_sf"/>
</dbReference>
<dbReference type="OrthoDB" id="9806150at2"/>
<evidence type="ECO:0000256" key="2">
    <source>
        <dbReference type="ARBA" id="ARBA00022801"/>
    </source>
</evidence>
<dbReference type="EMBL" id="LOEE01000021">
    <property type="protein sequence ID" value="KXG76822.1"/>
    <property type="molecule type" value="Genomic_DNA"/>
</dbReference>
<dbReference type="GO" id="GO:0016787">
    <property type="term" value="F:hydrolase activity"/>
    <property type="evidence" value="ECO:0007669"/>
    <property type="project" value="UniProtKB-KW"/>
</dbReference>
<comment type="caution">
    <text evidence="4">The sequence shown here is derived from an EMBL/GenBank/DDBJ whole genome shotgun (WGS) entry which is preliminary data.</text>
</comment>
<dbReference type="Proteomes" id="UP000070456">
    <property type="component" value="Unassembled WGS sequence"/>
</dbReference>
<dbReference type="PATRIC" id="fig|520762.4.peg.909"/>
<dbReference type="GO" id="GO:0006753">
    <property type="term" value="P:nucleoside phosphate metabolic process"/>
    <property type="evidence" value="ECO:0007669"/>
    <property type="project" value="TreeGrafter"/>
</dbReference>